<proteinExistence type="predicted"/>
<dbReference type="Proteomes" id="UP001424532">
    <property type="component" value="Unassembled WGS sequence"/>
</dbReference>
<dbReference type="RefSeq" id="WP_347150482.1">
    <property type="nucleotide sequence ID" value="NZ_JBDLYL010000015.1"/>
</dbReference>
<comment type="caution">
    <text evidence="1">The sequence shown here is derived from an EMBL/GenBank/DDBJ whole genome shotgun (WGS) entry which is preliminary data.</text>
</comment>
<gene>
    <name evidence="1" type="ORF">ABFE88_15430</name>
</gene>
<sequence length="158" mass="18328">MSASPKKAQDSLILRDVYFSSTVGKTINEFDPKYVANLHDLYVQSAEYIDRFDMIFAEDDQKKIFRAFVNFGSRWLSDDAPRKKSQKTDDNRSIHALIEARLIVEYFLSEEAEEEQLPTLASKLAFSDAWPLWKEYLLSELNRLKLSGVKIPNQKKKS</sequence>
<name>A0ABV0DGU0_9PSED</name>
<reference evidence="1 2" key="1">
    <citation type="submission" date="2024-05" db="EMBL/GenBank/DDBJ databases">
        <title>Sequence of Lycoming College course isolates.</title>
        <authorList>
            <person name="Reigle C.A."/>
            <person name="Newman J.D."/>
        </authorList>
    </citation>
    <scope>NUCLEOTIDE SEQUENCE [LARGE SCALE GENOMIC DNA]</scope>
    <source>
        <strain evidence="1 2">CAR-09</strain>
    </source>
</reference>
<organism evidence="1 2">
    <name type="scientific">Pseudomonas sichuanensis</name>
    <dbReference type="NCBI Taxonomy" id="2213015"/>
    <lineage>
        <taxon>Bacteria</taxon>
        <taxon>Pseudomonadati</taxon>
        <taxon>Pseudomonadota</taxon>
        <taxon>Gammaproteobacteria</taxon>
        <taxon>Pseudomonadales</taxon>
        <taxon>Pseudomonadaceae</taxon>
        <taxon>Pseudomonas</taxon>
    </lineage>
</organism>
<protein>
    <submittedName>
        <fullName evidence="1">Uncharacterized protein</fullName>
    </submittedName>
</protein>
<evidence type="ECO:0000313" key="1">
    <source>
        <dbReference type="EMBL" id="MEN8641041.1"/>
    </source>
</evidence>
<accession>A0ABV0DGU0</accession>
<dbReference type="EMBL" id="JBDLYL010000015">
    <property type="protein sequence ID" value="MEN8641041.1"/>
    <property type="molecule type" value="Genomic_DNA"/>
</dbReference>
<evidence type="ECO:0000313" key="2">
    <source>
        <dbReference type="Proteomes" id="UP001424532"/>
    </source>
</evidence>
<keyword evidence="2" id="KW-1185">Reference proteome</keyword>